<accession>A0A7S4GBL5</accession>
<sequence length="130" mass="13400">MLLDSGAQVNLICCGLLDPSLLHTNAQPVWLKVADGTPMIGGTEEANLSLHFWHSHAPHVESSATPVGCENGMPSTVASLQGSFGGATLLTGGRCIAKGAATEDSEIRFCLAAGNVTLPFIAQTTECGHV</sequence>
<dbReference type="EMBL" id="HBJA01124548">
    <property type="protein sequence ID" value="CAE0831610.1"/>
    <property type="molecule type" value="Transcribed_RNA"/>
</dbReference>
<proteinExistence type="predicted"/>
<name>A0A7S4GBL5_9EUGL</name>
<organism evidence="1">
    <name type="scientific">Eutreptiella gymnastica</name>
    <dbReference type="NCBI Taxonomy" id="73025"/>
    <lineage>
        <taxon>Eukaryota</taxon>
        <taxon>Discoba</taxon>
        <taxon>Euglenozoa</taxon>
        <taxon>Euglenida</taxon>
        <taxon>Spirocuta</taxon>
        <taxon>Euglenophyceae</taxon>
        <taxon>Eutreptiales</taxon>
        <taxon>Eutreptiaceae</taxon>
        <taxon>Eutreptiella</taxon>
    </lineage>
</organism>
<protein>
    <submittedName>
        <fullName evidence="1">Uncharacterized protein</fullName>
    </submittedName>
</protein>
<evidence type="ECO:0000313" key="1">
    <source>
        <dbReference type="EMBL" id="CAE0831610.1"/>
    </source>
</evidence>
<gene>
    <name evidence="1" type="ORF">EGYM00163_LOCUS42892</name>
</gene>
<reference evidence="1" key="1">
    <citation type="submission" date="2021-01" db="EMBL/GenBank/DDBJ databases">
        <authorList>
            <person name="Corre E."/>
            <person name="Pelletier E."/>
            <person name="Niang G."/>
            <person name="Scheremetjew M."/>
            <person name="Finn R."/>
            <person name="Kale V."/>
            <person name="Holt S."/>
            <person name="Cochrane G."/>
            <person name="Meng A."/>
            <person name="Brown T."/>
            <person name="Cohen L."/>
        </authorList>
    </citation>
    <scope>NUCLEOTIDE SEQUENCE</scope>
    <source>
        <strain evidence="1">CCMP1594</strain>
    </source>
</reference>
<dbReference type="AlphaFoldDB" id="A0A7S4GBL5"/>